<proteinExistence type="predicted"/>
<keyword evidence="2" id="KW-1185">Reference proteome</keyword>
<comment type="caution">
    <text evidence="1">The sequence shown here is derived from an EMBL/GenBank/DDBJ whole genome shotgun (WGS) entry which is preliminary data.</text>
</comment>
<dbReference type="EMBL" id="JAVFWL010000001">
    <property type="protein sequence ID" value="KAK6728245.1"/>
    <property type="molecule type" value="Genomic_DNA"/>
</dbReference>
<protein>
    <recommendedName>
        <fullName evidence="3">DH domain-containing protein</fullName>
    </recommendedName>
</protein>
<gene>
    <name evidence="1" type="primary">Necator_chrI.g1843</name>
    <name evidence="1" type="ORF">RB195_005717</name>
</gene>
<dbReference type="Proteomes" id="UP001303046">
    <property type="component" value="Unassembled WGS sequence"/>
</dbReference>
<sequence>MTPDGTITASRKDMEKVTHDFYWDLFDSHVHLPPHHLREYRHVIPKLLPSEVRHTIVSVKNRTSPSLDSIKSEYLKYLPPVFFNTLARLFTRYSDLIDNLARLPCHHLNKDEHVIREVLIV</sequence>
<reference evidence="1 2" key="1">
    <citation type="submission" date="2023-08" db="EMBL/GenBank/DDBJ databases">
        <title>A Necator americanus chromosomal reference genome.</title>
        <authorList>
            <person name="Ilik V."/>
            <person name="Petrzelkova K.J."/>
            <person name="Pardy F."/>
            <person name="Fuh T."/>
            <person name="Niatou-Singa F.S."/>
            <person name="Gouil Q."/>
            <person name="Baker L."/>
            <person name="Ritchie M.E."/>
            <person name="Jex A.R."/>
            <person name="Gazzola D."/>
            <person name="Li H."/>
            <person name="Toshio Fujiwara R."/>
            <person name="Zhan B."/>
            <person name="Aroian R.V."/>
            <person name="Pafco B."/>
            <person name="Schwarz E.M."/>
        </authorList>
    </citation>
    <scope>NUCLEOTIDE SEQUENCE [LARGE SCALE GENOMIC DNA]</scope>
    <source>
        <strain evidence="1 2">Aroian</strain>
        <tissue evidence="1">Whole animal</tissue>
    </source>
</reference>
<evidence type="ECO:0000313" key="2">
    <source>
        <dbReference type="Proteomes" id="UP001303046"/>
    </source>
</evidence>
<accession>A0ABR1BQS7</accession>
<organism evidence="1 2">
    <name type="scientific">Necator americanus</name>
    <name type="common">Human hookworm</name>
    <dbReference type="NCBI Taxonomy" id="51031"/>
    <lineage>
        <taxon>Eukaryota</taxon>
        <taxon>Metazoa</taxon>
        <taxon>Ecdysozoa</taxon>
        <taxon>Nematoda</taxon>
        <taxon>Chromadorea</taxon>
        <taxon>Rhabditida</taxon>
        <taxon>Rhabditina</taxon>
        <taxon>Rhabditomorpha</taxon>
        <taxon>Strongyloidea</taxon>
        <taxon>Ancylostomatidae</taxon>
        <taxon>Bunostominae</taxon>
        <taxon>Necator</taxon>
    </lineage>
</organism>
<evidence type="ECO:0008006" key="3">
    <source>
        <dbReference type="Google" id="ProtNLM"/>
    </source>
</evidence>
<name>A0ABR1BQS7_NECAM</name>
<evidence type="ECO:0000313" key="1">
    <source>
        <dbReference type="EMBL" id="KAK6728245.1"/>
    </source>
</evidence>